<feature type="region of interest" description="Disordered" evidence="1">
    <location>
        <begin position="1"/>
        <end position="36"/>
    </location>
</feature>
<dbReference type="AlphaFoldDB" id="A0A4U8WFV7"/>
<accession>A0A4U8WFV7</accession>
<evidence type="ECO:0000313" key="3">
    <source>
        <dbReference type="Proteomes" id="UP000290439"/>
    </source>
</evidence>
<organism evidence="2 3">
    <name type="scientific">Nocardia cyriacigeorgica</name>
    <dbReference type="NCBI Taxonomy" id="135487"/>
    <lineage>
        <taxon>Bacteria</taxon>
        <taxon>Bacillati</taxon>
        <taxon>Actinomycetota</taxon>
        <taxon>Actinomycetes</taxon>
        <taxon>Mycobacteriales</taxon>
        <taxon>Nocardiaceae</taxon>
        <taxon>Nocardia</taxon>
    </lineage>
</organism>
<evidence type="ECO:0000313" key="2">
    <source>
        <dbReference type="EMBL" id="VFB01448.1"/>
    </source>
</evidence>
<sequence>MSQHSSEHPEQRDHPPIAPQEDPVEPARTAPADGIPLGRLILGRAWPYRVG</sequence>
<reference evidence="2 3" key="1">
    <citation type="submission" date="2019-02" db="EMBL/GenBank/DDBJ databases">
        <authorList>
            <consortium name="Pathogen Informatics"/>
        </authorList>
    </citation>
    <scope>NUCLEOTIDE SEQUENCE [LARGE SCALE GENOMIC DNA]</scope>
    <source>
        <strain evidence="2 3">3012STDY6756504</strain>
    </source>
</reference>
<name>A0A4U8WFV7_9NOCA</name>
<gene>
    <name evidence="2" type="ORF">NCTC10797_05266</name>
</gene>
<dbReference type="Proteomes" id="UP000290439">
    <property type="component" value="Chromosome"/>
</dbReference>
<dbReference type="EMBL" id="LR215973">
    <property type="protein sequence ID" value="VFB01448.1"/>
    <property type="molecule type" value="Genomic_DNA"/>
</dbReference>
<protein>
    <submittedName>
        <fullName evidence="2">Uncharacterized protein</fullName>
    </submittedName>
</protein>
<feature type="compositionally biased region" description="Basic and acidic residues" evidence="1">
    <location>
        <begin position="1"/>
        <end position="15"/>
    </location>
</feature>
<proteinExistence type="predicted"/>
<evidence type="ECO:0000256" key="1">
    <source>
        <dbReference type="SAM" id="MobiDB-lite"/>
    </source>
</evidence>
<dbReference type="RefSeq" id="WP_165448974.1">
    <property type="nucleotide sequence ID" value="NZ_JADLPK010000007.1"/>
</dbReference>